<keyword evidence="4" id="KW-1185">Reference proteome</keyword>
<dbReference type="PANTHER" id="PTHR31414">
    <property type="entry name" value="TRANSMEMBRANE PROTEIN DDB_G0292058"/>
    <property type="match status" value="1"/>
</dbReference>
<sequence length="446" mass="50638">MQINKIITPFLFSLLLIVSLFFILSNGEPYKTPTSGESEGVKDGVLESWGAKRKLLDEEENEVNSSSLVLAQKRTTRKDPLDDFKKYRGGWNISEKHYWASVAFTAVPFFAIAAAWFVLFGLCLSLICLCYCCCPREPYGYSRLAYALSLILLIFFTIVAIVGCAVLYTGQAKFHHSTTDTLKYVVHQANTTADKLRNLSDDLASAKKIGVAQVFLPVQVQRDIDEIQTKLNSTSYTLSDKTEDNKDDINRVLDTVVFTLRHEVYGLHVGDFWMDSCDGNFGIVWCVPCSAQVYSQFVCQVSPSGICITTGRLTPNFYSQMSAGIKLSYGLYLYGPFLVELQDCTFVRQTFTDITRDHCPGLRRYSNWIYIGLLLVSLAVLLSLVFWVIYGRERRHRVYTKTLIARTEGDKVVRPGNVPAYDQTDTISETKYCHKHCYISERRFCR</sequence>
<keyword evidence="1" id="KW-1133">Transmembrane helix</keyword>
<evidence type="ECO:0000256" key="2">
    <source>
        <dbReference type="SAM" id="SignalP"/>
    </source>
</evidence>
<comment type="caution">
    <text evidence="3">The sequence shown here is derived from an EMBL/GenBank/DDBJ whole genome shotgun (WGS) entry which is preliminary data.</text>
</comment>
<feature type="chain" id="PRO_5015712197" evidence="2">
    <location>
        <begin position="28"/>
        <end position="446"/>
    </location>
</feature>
<dbReference type="InterPro" id="IPR040283">
    <property type="entry name" value="DDB_G0292058-like"/>
</dbReference>
<keyword evidence="1" id="KW-0812">Transmembrane</keyword>
<dbReference type="GO" id="GO:0009506">
    <property type="term" value="C:plasmodesma"/>
    <property type="evidence" value="ECO:0007669"/>
    <property type="project" value="TreeGrafter"/>
</dbReference>
<organism evidence="3 4">
    <name type="scientific">Artemisia annua</name>
    <name type="common">Sweet wormwood</name>
    <dbReference type="NCBI Taxonomy" id="35608"/>
    <lineage>
        <taxon>Eukaryota</taxon>
        <taxon>Viridiplantae</taxon>
        <taxon>Streptophyta</taxon>
        <taxon>Embryophyta</taxon>
        <taxon>Tracheophyta</taxon>
        <taxon>Spermatophyta</taxon>
        <taxon>Magnoliopsida</taxon>
        <taxon>eudicotyledons</taxon>
        <taxon>Gunneridae</taxon>
        <taxon>Pentapetalae</taxon>
        <taxon>asterids</taxon>
        <taxon>campanulids</taxon>
        <taxon>Asterales</taxon>
        <taxon>Asteraceae</taxon>
        <taxon>Asteroideae</taxon>
        <taxon>Anthemideae</taxon>
        <taxon>Artemisiinae</taxon>
        <taxon>Artemisia</taxon>
    </lineage>
</organism>
<dbReference type="AlphaFoldDB" id="A0A2U1Q6R6"/>
<feature type="transmembrane region" description="Helical" evidence="1">
    <location>
        <begin position="368"/>
        <end position="390"/>
    </location>
</feature>
<dbReference type="OrthoDB" id="1937321at2759"/>
<dbReference type="PANTHER" id="PTHR31414:SF15">
    <property type="entry name" value="PLASMA MEMBRANE FUSION PROTEIN"/>
    <property type="match status" value="1"/>
</dbReference>
<evidence type="ECO:0000256" key="1">
    <source>
        <dbReference type="SAM" id="Phobius"/>
    </source>
</evidence>
<dbReference type="Proteomes" id="UP000245207">
    <property type="component" value="Unassembled WGS sequence"/>
</dbReference>
<dbReference type="EMBL" id="PKPP01000365">
    <property type="protein sequence ID" value="PWA93711.1"/>
    <property type="molecule type" value="Genomic_DNA"/>
</dbReference>
<gene>
    <name evidence="3" type="ORF">CTI12_AA069200</name>
</gene>
<protein>
    <submittedName>
        <fullName evidence="3">Uncharacterized protein</fullName>
    </submittedName>
</protein>
<evidence type="ECO:0000313" key="3">
    <source>
        <dbReference type="EMBL" id="PWA93711.1"/>
    </source>
</evidence>
<name>A0A2U1Q6R6_ARTAN</name>
<proteinExistence type="predicted"/>
<keyword evidence="1" id="KW-0472">Membrane</keyword>
<accession>A0A2U1Q6R6</accession>
<reference evidence="3 4" key="1">
    <citation type="journal article" date="2018" name="Mol. Plant">
        <title>The genome of Artemisia annua provides insight into the evolution of Asteraceae family and artemisinin biosynthesis.</title>
        <authorList>
            <person name="Shen Q."/>
            <person name="Zhang L."/>
            <person name="Liao Z."/>
            <person name="Wang S."/>
            <person name="Yan T."/>
            <person name="Shi P."/>
            <person name="Liu M."/>
            <person name="Fu X."/>
            <person name="Pan Q."/>
            <person name="Wang Y."/>
            <person name="Lv Z."/>
            <person name="Lu X."/>
            <person name="Zhang F."/>
            <person name="Jiang W."/>
            <person name="Ma Y."/>
            <person name="Chen M."/>
            <person name="Hao X."/>
            <person name="Li L."/>
            <person name="Tang Y."/>
            <person name="Lv G."/>
            <person name="Zhou Y."/>
            <person name="Sun X."/>
            <person name="Brodelius P.E."/>
            <person name="Rose J.K.C."/>
            <person name="Tang K."/>
        </authorList>
    </citation>
    <scope>NUCLEOTIDE SEQUENCE [LARGE SCALE GENOMIC DNA]</scope>
    <source>
        <strain evidence="4">cv. Huhao1</strain>
        <tissue evidence="3">Leaf</tissue>
    </source>
</reference>
<feature type="signal peptide" evidence="2">
    <location>
        <begin position="1"/>
        <end position="27"/>
    </location>
</feature>
<dbReference type="STRING" id="35608.A0A2U1Q6R6"/>
<evidence type="ECO:0000313" key="4">
    <source>
        <dbReference type="Proteomes" id="UP000245207"/>
    </source>
</evidence>
<dbReference type="GO" id="GO:0005886">
    <property type="term" value="C:plasma membrane"/>
    <property type="evidence" value="ECO:0007669"/>
    <property type="project" value="TreeGrafter"/>
</dbReference>
<keyword evidence="2" id="KW-0732">Signal</keyword>
<feature type="transmembrane region" description="Helical" evidence="1">
    <location>
        <begin position="109"/>
        <end position="132"/>
    </location>
</feature>
<feature type="transmembrane region" description="Helical" evidence="1">
    <location>
        <begin position="144"/>
        <end position="168"/>
    </location>
</feature>